<protein>
    <submittedName>
        <fullName evidence="2">Uncharacterized protein</fullName>
    </submittedName>
</protein>
<feature type="compositionally biased region" description="Basic and acidic residues" evidence="1">
    <location>
        <begin position="178"/>
        <end position="189"/>
    </location>
</feature>
<gene>
    <name evidence="2" type="ORF">SAMN05216578_101379</name>
</gene>
<dbReference type="Proteomes" id="UP000242815">
    <property type="component" value="Unassembled WGS sequence"/>
</dbReference>
<dbReference type="STRING" id="1002526.SAMN05216578_101379"/>
<reference evidence="2 3" key="1">
    <citation type="submission" date="2016-10" db="EMBL/GenBank/DDBJ databases">
        <authorList>
            <person name="de Groot N.N."/>
        </authorList>
    </citation>
    <scope>NUCLEOTIDE SEQUENCE [LARGE SCALE GENOMIC DNA]</scope>
    <source>
        <strain evidence="2 3">JCM 18415</strain>
    </source>
</reference>
<name>A0A1I5ZX07_9GAMM</name>
<organism evidence="2 3">
    <name type="scientific">Halopseudomonas formosensis</name>
    <dbReference type="NCBI Taxonomy" id="1002526"/>
    <lineage>
        <taxon>Bacteria</taxon>
        <taxon>Pseudomonadati</taxon>
        <taxon>Pseudomonadota</taxon>
        <taxon>Gammaproteobacteria</taxon>
        <taxon>Pseudomonadales</taxon>
        <taxon>Pseudomonadaceae</taxon>
        <taxon>Halopseudomonas</taxon>
    </lineage>
</organism>
<dbReference type="EMBL" id="FOYD01000001">
    <property type="protein sequence ID" value="SFQ60968.1"/>
    <property type="molecule type" value="Genomic_DNA"/>
</dbReference>
<dbReference type="OrthoDB" id="6402943at2"/>
<accession>A0A1I5ZX07</accession>
<sequence>MAAFEVVFRGQVRPGVDIEQARSRIGQLFQVGERQLEVLFSGRRIVIKQGLDEAGAQKYRDAIERAGALCEIVPMVDEPVSAPASEPASAPAPTPAPEPARPAAPAAAAIQPRDEYMAAFRDVQAPDLPIAPLGADMQDSYSEFTPLDIDLSAFSLAPVGSDMGQLPRSPAGPIPDTSHLHLADEGNNG</sequence>
<evidence type="ECO:0000256" key="1">
    <source>
        <dbReference type="SAM" id="MobiDB-lite"/>
    </source>
</evidence>
<evidence type="ECO:0000313" key="2">
    <source>
        <dbReference type="EMBL" id="SFQ60968.1"/>
    </source>
</evidence>
<dbReference type="RefSeq" id="WP_090536408.1">
    <property type="nucleotide sequence ID" value="NZ_FOYD01000001.1"/>
</dbReference>
<feature type="region of interest" description="Disordered" evidence="1">
    <location>
        <begin position="158"/>
        <end position="189"/>
    </location>
</feature>
<evidence type="ECO:0000313" key="3">
    <source>
        <dbReference type="Proteomes" id="UP000242815"/>
    </source>
</evidence>
<feature type="compositionally biased region" description="Pro residues" evidence="1">
    <location>
        <begin position="90"/>
        <end position="102"/>
    </location>
</feature>
<proteinExistence type="predicted"/>
<dbReference type="AlphaFoldDB" id="A0A1I5ZX07"/>
<feature type="region of interest" description="Disordered" evidence="1">
    <location>
        <begin position="80"/>
        <end position="108"/>
    </location>
</feature>
<feature type="compositionally biased region" description="Low complexity" evidence="1">
    <location>
        <begin position="80"/>
        <end position="89"/>
    </location>
</feature>